<dbReference type="InterPro" id="IPR036094">
    <property type="entry name" value="NadA_sf"/>
</dbReference>
<keyword evidence="8" id="KW-0408">Iron</keyword>
<dbReference type="Gene3D" id="3.40.50.10800">
    <property type="entry name" value="NadA-like"/>
    <property type="match status" value="3"/>
</dbReference>
<evidence type="ECO:0000256" key="10">
    <source>
        <dbReference type="NCBIfam" id="TIGR00550"/>
    </source>
</evidence>
<comment type="caution">
    <text evidence="11">The sequence shown here is derived from an EMBL/GenBank/DDBJ whole genome shotgun (WGS) entry which is preliminary data.</text>
</comment>
<dbReference type="NCBIfam" id="TIGR00550">
    <property type="entry name" value="nadA"/>
    <property type="match status" value="1"/>
</dbReference>
<dbReference type="Proteomes" id="UP000245657">
    <property type="component" value="Unassembled WGS sequence"/>
</dbReference>
<keyword evidence="4" id="KW-0004">4Fe-4S</keyword>
<dbReference type="RefSeq" id="WP_109969482.1">
    <property type="nucleotide sequence ID" value="NZ_QGMY01000009.1"/>
</dbReference>
<evidence type="ECO:0000256" key="4">
    <source>
        <dbReference type="ARBA" id="ARBA00022485"/>
    </source>
</evidence>
<evidence type="ECO:0000313" key="11">
    <source>
        <dbReference type="EMBL" id="PWR70988.1"/>
    </source>
</evidence>
<gene>
    <name evidence="11" type="ORF">DK846_13495</name>
</gene>
<evidence type="ECO:0000256" key="3">
    <source>
        <dbReference type="ARBA" id="ARBA00012669"/>
    </source>
</evidence>
<dbReference type="OrthoDB" id="5931at2157"/>
<accession>A0A2V2N380</accession>
<reference evidence="11 12" key="1">
    <citation type="submission" date="2018-05" db="EMBL/GenBank/DDBJ databases">
        <title>Draft genome of Methanospirillum lacunae Ki8-1.</title>
        <authorList>
            <person name="Dueholm M.S."/>
            <person name="Nielsen P.H."/>
            <person name="Bakmann L.F."/>
            <person name="Otzen D.E."/>
        </authorList>
    </citation>
    <scope>NUCLEOTIDE SEQUENCE [LARGE SCALE GENOMIC DNA]</scope>
    <source>
        <strain evidence="11 12">Ki8-1</strain>
    </source>
</reference>
<dbReference type="EC" id="2.5.1.72" evidence="3 10"/>
<comment type="cofactor">
    <cofactor evidence="1">
        <name>[4Fe-4S] cluster</name>
        <dbReference type="ChEBI" id="CHEBI:49883"/>
    </cofactor>
</comment>
<proteinExistence type="predicted"/>
<dbReference type="NCBIfam" id="NF006878">
    <property type="entry name" value="PRK09375.1-2"/>
    <property type="match status" value="1"/>
</dbReference>
<sequence length="352" mass="38852">MLILPEPWALSQRKIQIVITIVKALPSDEEPVEPACNYDLISEIRELADRQGVLILAHNYQAPEIYQIAEKIGDSLELARLAQETDAETILFCGVDFMADTAKILNPQARVLIPDPQARCTMAHMAGEQAAIDLREQYPDAEVVSYVNTTTATKAVSDICCTSANAIEIVDSVDSEQVIFLPDRNLAAYVSRFTRKEIIPAAGYCYVHDAITRESVDAMQKLHPGAVFVAHPECRPEIIDMADAVCSTGGMARFCRDASVSSFIIGTESGMLHRLRSEVAEKKFFSVAGICAPMKQITLEKIKACLTTGSGEVVLDKSLMDAARVPLERMIEVSKTRQSRSFRTREEIRKGL</sequence>
<evidence type="ECO:0000256" key="8">
    <source>
        <dbReference type="ARBA" id="ARBA00023004"/>
    </source>
</evidence>
<organism evidence="11 12">
    <name type="scientific">Methanospirillum lacunae</name>
    <dbReference type="NCBI Taxonomy" id="668570"/>
    <lineage>
        <taxon>Archaea</taxon>
        <taxon>Methanobacteriati</taxon>
        <taxon>Methanobacteriota</taxon>
        <taxon>Stenosarchaea group</taxon>
        <taxon>Methanomicrobia</taxon>
        <taxon>Methanomicrobiales</taxon>
        <taxon>Methanospirillaceae</taxon>
        <taxon>Methanospirillum</taxon>
    </lineage>
</organism>
<evidence type="ECO:0000256" key="5">
    <source>
        <dbReference type="ARBA" id="ARBA00022642"/>
    </source>
</evidence>
<dbReference type="AlphaFoldDB" id="A0A2V2N380"/>
<keyword evidence="6" id="KW-0808">Transferase</keyword>
<dbReference type="UniPathway" id="UPA00253">
    <property type="reaction ID" value="UER00327"/>
</dbReference>
<dbReference type="GO" id="GO:0046872">
    <property type="term" value="F:metal ion binding"/>
    <property type="evidence" value="ECO:0007669"/>
    <property type="project" value="UniProtKB-KW"/>
</dbReference>
<keyword evidence="12" id="KW-1185">Reference proteome</keyword>
<evidence type="ECO:0000313" key="12">
    <source>
        <dbReference type="Proteomes" id="UP000245657"/>
    </source>
</evidence>
<dbReference type="EMBL" id="QGMY01000009">
    <property type="protein sequence ID" value="PWR70988.1"/>
    <property type="molecule type" value="Genomic_DNA"/>
</dbReference>
<evidence type="ECO:0000256" key="1">
    <source>
        <dbReference type="ARBA" id="ARBA00001966"/>
    </source>
</evidence>
<dbReference type="GO" id="GO:0034628">
    <property type="term" value="P:'de novo' NAD+ biosynthetic process from L-aspartate"/>
    <property type="evidence" value="ECO:0007669"/>
    <property type="project" value="TreeGrafter"/>
</dbReference>
<dbReference type="InterPro" id="IPR003473">
    <property type="entry name" value="NadA"/>
</dbReference>
<dbReference type="Pfam" id="PF02445">
    <property type="entry name" value="NadA"/>
    <property type="match status" value="1"/>
</dbReference>
<dbReference type="GO" id="GO:0008987">
    <property type="term" value="F:quinolinate synthetase A activity"/>
    <property type="evidence" value="ECO:0007669"/>
    <property type="project" value="UniProtKB-UniRule"/>
</dbReference>
<evidence type="ECO:0000256" key="9">
    <source>
        <dbReference type="ARBA" id="ARBA00023014"/>
    </source>
</evidence>
<dbReference type="PANTHER" id="PTHR30573">
    <property type="entry name" value="QUINOLINATE SYNTHETASE A"/>
    <property type="match status" value="1"/>
</dbReference>
<dbReference type="PANTHER" id="PTHR30573:SF0">
    <property type="entry name" value="QUINOLINATE SYNTHASE, CHLOROPLASTIC"/>
    <property type="match status" value="1"/>
</dbReference>
<name>A0A2V2N380_9EURY</name>
<keyword evidence="5" id="KW-0662">Pyridine nucleotide biosynthesis</keyword>
<comment type="pathway">
    <text evidence="2">Cofactor biosynthesis; NAD(+) biosynthesis; quinolinate from iminoaspartate: step 1/1.</text>
</comment>
<evidence type="ECO:0000256" key="7">
    <source>
        <dbReference type="ARBA" id="ARBA00022723"/>
    </source>
</evidence>
<evidence type="ECO:0000256" key="2">
    <source>
        <dbReference type="ARBA" id="ARBA00005065"/>
    </source>
</evidence>
<evidence type="ECO:0000256" key="6">
    <source>
        <dbReference type="ARBA" id="ARBA00022679"/>
    </source>
</evidence>
<dbReference type="GO" id="GO:0051539">
    <property type="term" value="F:4 iron, 4 sulfur cluster binding"/>
    <property type="evidence" value="ECO:0007669"/>
    <property type="project" value="UniProtKB-KW"/>
</dbReference>
<keyword evidence="7" id="KW-0479">Metal-binding</keyword>
<keyword evidence="9" id="KW-0411">Iron-sulfur</keyword>
<dbReference type="SUPFAM" id="SSF142754">
    <property type="entry name" value="NadA-like"/>
    <property type="match status" value="1"/>
</dbReference>
<protein>
    <recommendedName>
        <fullName evidence="3 10">Quinolinate synthase</fullName>
        <ecNumber evidence="3 10">2.5.1.72</ecNumber>
    </recommendedName>
</protein>